<dbReference type="RefSeq" id="WP_264137325.1">
    <property type="nucleotide sequence ID" value="NZ_JAOYOD010000001.1"/>
</dbReference>
<gene>
    <name evidence="1" type="ORF">N7U62_07610</name>
</gene>
<keyword evidence="2" id="KW-1185">Reference proteome</keyword>
<protein>
    <submittedName>
        <fullName evidence="1">Uncharacterized protein</fullName>
    </submittedName>
</protein>
<proteinExistence type="predicted"/>
<accession>A0ABT3CSC2</accession>
<dbReference type="Pfam" id="PF20420">
    <property type="entry name" value="DUF6702"/>
    <property type="match status" value="1"/>
</dbReference>
<organism evidence="1 2">
    <name type="scientific">Reichenbachiella ulvae</name>
    <dbReference type="NCBI Taxonomy" id="2980104"/>
    <lineage>
        <taxon>Bacteria</taxon>
        <taxon>Pseudomonadati</taxon>
        <taxon>Bacteroidota</taxon>
        <taxon>Cytophagia</taxon>
        <taxon>Cytophagales</taxon>
        <taxon>Reichenbachiellaceae</taxon>
        <taxon>Reichenbachiella</taxon>
    </lineage>
</organism>
<evidence type="ECO:0000313" key="2">
    <source>
        <dbReference type="Proteomes" id="UP001300692"/>
    </source>
</evidence>
<reference evidence="1 2" key="1">
    <citation type="submission" date="2022-10" db="EMBL/GenBank/DDBJ databases">
        <title>Comparative genomics and taxonomic characterization of three novel marine species of genus Reichenbachiella exhibiting antioxidant and polysaccharide degradation activities.</title>
        <authorList>
            <person name="Muhammad N."/>
            <person name="Lee Y.-J."/>
            <person name="Ko J."/>
            <person name="Kim S.-G."/>
        </authorList>
    </citation>
    <scope>NUCLEOTIDE SEQUENCE [LARGE SCALE GENOMIC DNA]</scope>
    <source>
        <strain evidence="1 2">ABR2-5</strain>
    </source>
</reference>
<dbReference type="Proteomes" id="UP001300692">
    <property type="component" value="Unassembled WGS sequence"/>
</dbReference>
<dbReference type="EMBL" id="JAOYOD010000001">
    <property type="protein sequence ID" value="MCV9386522.1"/>
    <property type="molecule type" value="Genomic_DNA"/>
</dbReference>
<sequence>MKKYFFLLLSITLCFSKGYSHDLKLGFFQCYQINDNLYLQVKLDREEILEAVMKNGTTTTSGKEDFKMAIFDYVKNRLALSFNDQSSQIQFFLIEYDEDHIHLRGHIKGFDPNQSIKNIAITNTCLIEEVDGQENIVQFDLNNKKRSFRLNKQHIQTEFNY</sequence>
<dbReference type="InterPro" id="IPR046525">
    <property type="entry name" value="DUF6702"/>
</dbReference>
<name>A0ABT3CSC2_9BACT</name>
<comment type="caution">
    <text evidence="1">The sequence shown here is derived from an EMBL/GenBank/DDBJ whole genome shotgun (WGS) entry which is preliminary data.</text>
</comment>
<evidence type="ECO:0000313" key="1">
    <source>
        <dbReference type="EMBL" id="MCV9386522.1"/>
    </source>
</evidence>